<dbReference type="GeneID" id="6189769"/>
<dbReference type="HOGENOM" id="CLU_024110_0_0_1"/>
<reference evidence="3" key="2">
    <citation type="submission" date="2008-07" db="EMBL/GenBank/DDBJ databases">
        <authorList>
            <person name="Genoscope - CEA"/>
        </authorList>
    </citation>
    <scope>NUCLEOTIDE SEQUENCE</scope>
    <source>
        <strain evidence="3">S mat+</strain>
    </source>
</reference>
<dbReference type="AlphaFoldDB" id="B2APL3"/>
<feature type="region of interest" description="Disordered" evidence="2">
    <location>
        <begin position="210"/>
        <end position="242"/>
    </location>
</feature>
<dbReference type="KEGG" id="pan:PODANSg2728"/>
<dbReference type="EMBL" id="CU633876">
    <property type="protein sequence ID" value="CAP65944.1"/>
    <property type="molecule type" value="Genomic_DNA"/>
</dbReference>
<keyword evidence="5" id="KW-1185">Reference proteome</keyword>
<evidence type="ECO:0000313" key="5">
    <source>
        <dbReference type="Proteomes" id="UP000001197"/>
    </source>
</evidence>
<evidence type="ECO:0000256" key="1">
    <source>
        <dbReference type="SAM" id="Coils"/>
    </source>
</evidence>
<dbReference type="OrthoDB" id="3532430at2759"/>
<reference evidence="4" key="4">
    <citation type="submission" date="2015-04" db="EMBL/GenBank/DDBJ databases">
        <title>Maintaining two mating types: Structure of the mating type locus and its role in heterokaryosis in Podospora anserina.</title>
        <authorList>
            <person name="Grognet P."/>
            <person name="Bidard F."/>
            <person name="Kuchly C."/>
            <person name="Chan Ho Tong L."/>
            <person name="Coppin E."/>
            <person name="Ait Benkhali J."/>
            <person name="Couloux A."/>
            <person name="Wincker P."/>
            <person name="Debuchy R."/>
            <person name="Silar P."/>
        </authorList>
    </citation>
    <scope>NUCLEOTIDE SEQUENCE</scope>
</reference>
<sequence length="717" mass="79569">MADSDVPIALRRTPRRTAASVRFQASSKTSTKGQSSSRTAPPKTSDSAVATTPRRKTTRKRVRFSDPGPVIGNGATQVEDEVSTSWTGLTPMISRTRLATGTPKRRHSSAPVYSAANTSYESEEITFLPLRQVLDGRVKRRIRRNGLSEEMNTIFAERKTKAKQTKEEMNRLRQELEEKDEAIMRLQEETVMVDTDRVWELERKVSRLRRQLSQMSGATSSPSRPSTAASSSPPQQDWTDAARDPFSKDAYSMDLGMDDDLPDNDTDEEIFGDSTMAELACSTPTRKPTATVHHTSASFRSSFPTPPSTSPARQFNTTDDPLTPCSSKPRTTTTTTTTTTTATSIAIQTSLPDPAIPHLQTKLSTLQRDLDIFKNQLTSHLSLPTGTAPSDILSSLSQTLTSLSDKTHALTTLNKSLSSLGFAPSSTPNPDALDIITGISSTLRSCRLELEYLSPGELTLPLSGSGGQVIKMMVQKLQELDKRSKDAGEVIEELRERERGLKGELSARVDFTDHLQERLAKEQNDKKKLEAKVEELREAVDKYTNGISKLETLINDLEERLERESIEQQLHVTALERWYKDQLAEVKTRYEEELNGREEAILGWRAEIERVRGELRETGELVGRLKGEVARVGGENDALKAENAVIAQKYEAEKKRGKRIVGELGRVLALARGEESEDEEVVPSAGMEKGTKKRRYDGRMGFTNETEAEEVEAVGVV</sequence>
<feature type="compositionally biased region" description="Polar residues" evidence="2">
    <location>
        <begin position="285"/>
        <end position="295"/>
    </location>
</feature>
<dbReference type="STRING" id="515849.B2APL3"/>
<dbReference type="PANTHER" id="PTHR43941">
    <property type="entry name" value="STRUCTURAL MAINTENANCE OF CHROMOSOMES PROTEIN 2"/>
    <property type="match status" value="1"/>
</dbReference>
<feature type="region of interest" description="Disordered" evidence="2">
    <location>
        <begin position="285"/>
        <end position="339"/>
    </location>
</feature>
<dbReference type="Proteomes" id="UP000001197">
    <property type="component" value="Chromosome 5"/>
</dbReference>
<feature type="compositionally biased region" description="Low complexity" evidence="2">
    <location>
        <begin position="216"/>
        <end position="234"/>
    </location>
</feature>
<proteinExistence type="predicted"/>
<name>B2APL3_PODAN</name>
<accession>B2APL3</accession>
<dbReference type="RefSeq" id="XP_001905701.1">
    <property type="nucleotide sequence ID" value="XM_001905666.1"/>
</dbReference>
<reference evidence="3 5" key="1">
    <citation type="journal article" date="2008" name="Genome Biol.">
        <title>The genome sequence of the model ascomycete fungus Podospora anserina.</title>
        <authorList>
            <person name="Espagne E."/>
            <person name="Lespinet O."/>
            <person name="Malagnac F."/>
            <person name="Da Silva C."/>
            <person name="Jaillon O."/>
            <person name="Porcel B.M."/>
            <person name="Couloux A."/>
            <person name="Aury J.-M."/>
            <person name="Segurens B."/>
            <person name="Poulain J."/>
            <person name="Anthouard V."/>
            <person name="Grossetete S."/>
            <person name="Khalili H."/>
            <person name="Coppin E."/>
            <person name="Dequard-Chablat M."/>
            <person name="Picard M."/>
            <person name="Contamine V."/>
            <person name="Arnaise S."/>
            <person name="Bourdais A."/>
            <person name="Berteaux-Lecellier V."/>
            <person name="Gautheret D."/>
            <person name="de Vries R.P."/>
            <person name="Battaglia E."/>
            <person name="Coutinho P.M."/>
            <person name="Danchin E.G.J."/>
            <person name="Henrissat B."/>
            <person name="El Khoury R."/>
            <person name="Sainsard-Chanet A."/>
            <person name="Boivin A."/>
            <person name="Pinan-Lucarre B."/>
            <person name="Sellem C.H."/>
            <person name="Debuchy R."/>
            <person name="Wincker P."/>
            <person name="Weissenbach J."/>
            <person name="Silar P."/>
        </authorList>
    </citation>
    <scope>NUCLEOTIDE SEQUENCE [LARGE SCALE GENOMIC DNA]</scope>
    <source>
        <strain evidence="5">S / ATCC MYA-4624 / DSM 980 / FGSC 10383</strain>
        <strain evidence="3">S mat+</strain>
    </source>
</reference>
<organism evidence="3">
    <name type="scientific">Podospora anserina (strain S / ATCC MYA-4624 / DSM 980 / FGSC 10383)</name>
    <name type="common">Pleurage anserina</name>
    <dbReference type="NCBI Taxonomy" id="515849"/>
    <lineage>
        <taxon>Eukaryota</taxon>
        <taxon>Fungi</taxon>
        <taxon>Dikarya</taxon>
        <taxon>Ascomycota</taxon>
        <taxon>Pezizomycotina</taxon>
        <taxon>Sordariomycetes</taxon>
        <taxon>Sordariomycetidae</taxon>
        <taxon>Sordariales</taxon>
        <taxon>Podosporaceae</taxon>
        <taxon>Podospora</taxon>
        <taxon>Podospora anserina</taxon>
    </lineage>
</organism>
<feature type="compositionally biased region" description="Polar residues" evidence="2">
    <location>
        <begin position="314"/>
        <end position="330"/>
    </location>
</feature>
<feature type="region of interest" description="Disordered" evidence="2">
    <location>
        <begin position="675"/>
        <end position="701"/>
    </location>
</feature>
<feature type="compositionally biased region" description="Basic residues" evidence="2">
    <location>
        <begin position="53"/>
        <end position="62"/>
    </location>
</feature>
<feature type="region of interest" description="Disordered" evidence="2">
    <location>
        <begin position="1"/>
        <end position="75"/>
    </location>
</feature>
<reference evidence="5" key="3">
    <citation type="journal article" date="2014" name="Genetics">
        <title>Maintaining two mating types: Structure of the mating type locus and its role in heterokaryosis in Podospora anserina.</title>
        <authorList>
            <person name="Grognet P."/>
            <person name="Bidard F."/>
            <person name="Kuchly C."/>
            <person name="Tong L.C.H."/>
            <person name="Coppin E."/>
            <person name="Benkhali J.A."/>
            <person name="Couloux A."/>
            <person name="Wincker P."/>
            <person name="Debuchy R."/>
            <person name="Silar P."/>
        </authorList>
    </citation>
    <scope>GENOME REANNOTATION</scope>
    <source>
        <strain evidence="5">S / ATCC MYA-4624 / DSM 980 / FGSC 10383</strain>
    </source>
</reference>
<evidence type="ECO:0000256" key="2">
    <source>
        <dbReference type="SAM" id="MobiDB-lite"/>
    </source>
</evidence>
<dbReference type="PANTHER" id="PTHR43941:SF1">
    <property type="entry name" value="STRUCTURAL MAINTENANCE OF CHROMOSOMES PROTEIN 2"/>
    <property type="match status" value="1"/>
</dbReference>
<evidence type="ECO:0000313" key="4">
    <source>
        <dbReference type="EMBL" id="CDP30194.1"/>
    </source>
</evidence>
<keyword evidence="1" id="KW-0175">Coiled coil</keyword>
<protein>
    <submittedName>
        <fullName evidence="3">Podospora anserina S mat+ genomic DNA chromosome 5, supercontig 10</fullName>
    </submittedName>
</protein>
<gene>
    <name evidence="3" type="ORF">PODANS_5_11370</name>
</gene>
<dbReference type="VEuPathDB" id="FungiDB:PODANS_5_11370"/>
<dbReference type="EMBL" id="FO904940">
    <property type="protein sequence ID" value="CDP30194.1"/>
    <property type="molecule type" value="Genomic_DNA"/>
</dbReference>
<feature type="compositionally biased region" description="Low complexity" evidence="2">
    <location>
        <begin position="26"/>
        <end position="37"/>
    </location>
</feature>
<dbReference type="eggNOG" id="ENOG502SS15">
    <property type="taxonomic scope" value="Eukaryota"/>
</dbReference>
<evidence type="ECO:0000313" key="3">
    <source>
        <dbReference type="EMBL" id="CAP65944.1"/>
    </source>
</evidence>
<feature type="compositionally biased region" description="Polar residues" evidence="2">
    <location>
        <begin position="38"/>
        <end position="47"/>
    </location>
</feature>
<feature type="coiled-coil region" evidence="1">
    <location>
        <begin position="477"/>
        <end position="600"/>
    </location>
</feature>